<dbReference type="InterPro" id="IPR024534">
    <property type="entry name" value="JetD_C"/>
</dbReference>
<proteinExistence type="predicted"/>
<sequence length="337" mass="39474">MKNLRNISKKFVELDEIEKIYKTETYEELCNIVNNLLKEKKILPVKSSGGNGKKPTLYKRYRLLSDSVDNNNLLDEIDYKLSTKLSIEYYKNHLDKYEEHREYVLKLSDFFDNNQELLSSPVSMNERSFQIWGREKFLQKEGGKTIVKNLGLELDELNYYDTSEPLAYYSKSKEIPQKVLILENKDTYYTMRRHLIAGGETILGENISTLIYGGGKNIKKAFNDYKISVEDYVSDSKNTILYFGDLDYEGIVIYEGLFELFSKEYNMAPFINGYKKMIDKAKSESICLPKTKEGQNKNINEIFLREFNNNYRVEIEKILQEGFYIPQEIVNITDLSI</sequence>
<dbReference type="Proteomes" id="UP000622687">
    <property type="component" value="Unassembled WGS sequence"/>
</dbReference>
<evidence type="ECO:0000313" key="2">
    <source>
        <dbReference type="EMBL" id="MBI6874878.1"/>
    </source>
</evidence>
<gene>
    <name evidence="2" type="ORF">I6U51_19585</name>
</gene>
<dbReference type="EMBL" id="JAEEGB010000035">
    <property type="protein sequence ID" value="MBI6874878.1"/>
    <property type="molecule type" value="Genomic_DNA"/>
</dbReference>
<evidence type="ECO:0000313" key="3">
    <source>
        <dbReference type="Proteomes" id="UP000622687"/>
    </source>
</evidence>
<protein>
    <recommendedName>
        <fullName evidence="1">Wadjet protein JetD C-terminal domain-containing protein</fullName>
    </recommendedName>
</protein>
<feature type="domain" description="Wadjet protein JetD C-terminal" evidence="1">
    <location>
        <begin position="158"/>
        <end position="261"/>
    </location>
</feature>
<evidence type="ECO:0000259" key="1">
    <source>
        <dbReference type="Pfam" id="PF09983"/>
    </source>
</evidence>
<comment type="caution">
    <text evidence="2">The sequence shown here is derived from an EMBL/GenBank/DDBJ whole genome shotgun (WGS) entry which is preliminary data.</text>
</comment>
<keyword evidence="3" id="KW-1185">Reference proteome</keyword>
<accession>A0A934HX18</accession>
<name>A0A934HX18_9CLOT</name>
<dbReference type="AlphaFoldDB" id="A0A934HX18"/>
<dbReference type="RefSeq" id="WP_211144252.1">
    <property type="nucleotide sequence ID" value="NZ_JAEEGB010000035.1"/>
</dbReference>
<dbReference type="Pfam" id="PF09983">
    <property type="entry name" value="JetD_C"/>
    <property type="match status" value="1"/>
</dbReference>
<organism evidence="2 3">
    <name type="scientific">Clostridium aciditolerans</name>
    <dbReference type="NCBI Taxonomy" id="339861"/>
    <lineage>
        <taxon>Bacteria</taxon>
        <taxon>Bacillati</taxon>
        <taxon>Bacillota</taxon>
        <taxon>Clostridia</taxon>
        <taxon>Eubacteriales</taxon>
        <taxon>Clostridiaceae</taxon>
        <taxon>Clostridium</taxon>
    </lineage>
</organism>
<reference evidence="2" key="1">
    <citation type="submission" date="2020-12" db="EMBL/GenBank/DDBJ databases">
        <title>Clostridium thailandense sp. nov., a novel acetogenic bacterium isolated from peat land soil in Thailand.</title>
        <authorList>
            <person name="Chaikitkaew S."/>
            <person name="Birkeland N.K."/>
        </authorList>
    </citation>
    <scope>NUCLEOTIDE SEQUENCE</scope>
    <source>
        <strain evidence="2">DSM 17425</strain>
    </source>
</reference>